<dbReference type="Proteomes" id="UP000184327">
    <property type="component" value="Unassembled WGS sequence"/>
</dbReference>
<dbReference type="RefSeq" id="WP_143164369.1">
    <property type="nucleotide sequence ID" value="NZ_FQUZ01000003.1"/>
</dbReference>
<dbReference type="SUPFAM" id="SSF56219">
    <property type="entry name" value="DNase I-like"/>
    <property type="match status" value="1"/>
</dbReference>
<keyword evidence="4" id="KW-0540">Nuclease</keyword>
<dbReference type="AlphaFoldDB" id="A0A1M4TVS2"/>
<keyword evidence="5" id="KW-1185">Reference proteome</keyword>
<accession>A0A1M4TVS2</accession>
<gene>
    <name evidence="4" type="ORF">SAMN02745117_00362</name>
</gene>
<feature type="transmembrane region" description="Helical" evidence="2">
    <location>
        <begin position="33"/>
        <end position="53"/>
    </location>
</feature>
<evidence type="ECO:0000313" key="5">
    <source>
        <dbReference type="Proteomes" id="UP000184327"/>
    </source>
</evidence>
<keyword evidence="4" id="KW-0269">Exonuclease</keyword>
<evidence type="ECO:0000259" key="3">
    <source>
        <dbReference type="Pfam" id="PF03372"/>
    </source>
</evidence>
<protein>
    <submittedName>
        <fullName evidence="4">Uncharacterized conserved protein YafD, endonuclease/exonuclease/phosphatase (EEP) superfamily</fullName>
    </submittedName>
</protein>
<feature type="transmembrane region" description="Helical" evidence="2">
    <location>
        <begin position="60"/>
        <end position="79"/>
    </location>
</feature>
<keyword evidence="4" id="KW-0378">Hydrolase</keyword>
<dbReference type="GO" id="GO:0004527">
    <property type="term" value="F:exonuclease activity"/>
    <property type="evidence" value="ECO:0007669"/>
    <property type="project" value="UniProtKB-KW"/>
</dbReference>
<sequence>MQATLCILTILLAVLTLLPLSRARVWWVRIWDFPRSQLAVLLGLLWLAQAIWLDFSSAGAWLLVAVAGACLAYQMWWILPYTRLWRHEVRWADAEDVGPRLRLLAANVLTPNRNAPALLELVAQHRPQVLVTLETDAWWQQQLQPLERDYPYRVACPLDNLYGIHLYSQLPLDDVDIRFLVEDDVPSIHASVLLQPGEGSRPEVRVRMHFLHPAPPSPTENDESTERDVELVMVAKSLEGETGPVVVAGDLNDVAWSPTTRLFRKISGLLDPRVGRGMVNTFHARFWPARWPLDHVFHSDHFELIQMRRLPSFGSDHFPVMIELQYHPSNPHQQEGLQANAQDREEVAELLDEQNASPSDVPEPTAQQR</sequence>
<dbReference type="Gene3D" id="3.60.10.10">
    <property type="entry name" value="Endonuclease/exonuclease/phosphatase"/>
    <property type="match status" value="1"/>
</dbReference>
<evidence type="ECO:0000313" key="4">
    <source>
        <dbReference type="EMBL" id="SHE48526.1"/>
    </source>
</evidence>
<keyword evidence="2" id="KW-1133">Transmembrane helix</keyword>
<proteinExistence type="predicted"/>
<dbReference type="InterPro" id="IPR036691">
    <property type="entry name" value="Endo/exonu/phosph_ase_sf"/>
</dbReference>
<reference evidence="4 5" key="1">
    <citation type="submission" date="2016-11" db="EMBL/GenBank/DDBJ databases">
        <authorList>
            <person name="Jaros S."/>
            <person name="Januszkiewicz K."/>
            <person name="Wedrychowicz H."/>
        </authorList>
    </citation>
    <scope>NUCLEOTIDE SEQUENCE [LARGE SCALE GENOMIC DNA]</scope>
    <source>
        <strain evidence="4 5">DSM 16112</strain>
    </source>
</reference>
<feature type="region of interest" description="Disordered" evidence="1">
    <location>
        <begin position="330"/>
        <end position="369"/>
    </location>
</feature>
<keyword evidence="4" id="KW-0255">Endonuclease</keyword>
<dbReference type="STRING" id="1122156.SAMN02745117_00362"/>
<evidence type="ECO:0000256" key="2">
    <source>
        <dbReference type="SAM" id="Phobius"/>
    </source>
</evidence>
<dbReference type="GO" id="GO:0004519">
    <property type="term" value="F:endonuclease activity"/>
    <property type="evidence" value="ECO:0007669"/>
    <property type="project" value="UniProtKB-KW"/>
</dbReference>
<name>A0A1M4TVS2_9BURK</name>
<keyword evidence="2" id="KW-0472">Membrane</keyword>
<dbReference type="Pfam" id="PF03372">
    <property type="entry name" value="Exo_endo_phos"/>
    <property type="match status" value="1"/>
</dbReference>
<organism evidence="4 5">
    <name type="scientific">Lampropedia hyalina DSM 16112</name>
    <dbReference type="NCBI Taxonomy" id="1122156"/>
    <lineage>
        <taxon>Bacteria</taxon>
        <taxon>Pseudomonadati</taxon>
        <taxon>Pseudomonadota</taxon>
        <taxon>Betaproteobacteria</taxon>
        <taxon>Burkholderiales</taxon>
        <taxon>Comamonadaceae</taxon>
        <taxon>Lampropedia</taxon>
    </lineage>
</organism>
<keyword evidence="2" id="KW-0812">Transmembrane</keyword>
<dbReference type="EMBL" id="FQUZ01000003">
    <property type="protein sequence ID" value="SHE48526.1"/>
    <property type="molecule type" value="Genomic_DNA"/>
</dbReference>
<dbReference type="OrthoDB" id="9796594at2"/>
<feature type="domain" description="Endonuclease/exonuclease/phosphatase" evidence="3">
    <location>
        <begin position="106"/>
        <end position="317"/>
    </location>
</feature>
<feature type="compositionally biased region" description="Polar residues" evidence="1">
    <location>
        <begin position="330"/>
        <end position="341"/>
    </location>
</feature>
<evidence type="ECO:0000256" key="1">
    <source>
        <dbReference type="SAM" id="MobiDB-lite"/>
    </source>
</evidence>
<dbReference type="InterPro" id="IPR005135">
    <property type="entry name" value="Endo/exonuclease/phosphatase"/>
</dbReference>